<evidence type="ECO:0000256" key="1">
    <source>
        <dbReference type="SAM" id="MobiDB-lite"/>
    </source>
</evidence>
<evidence type="ECO:0008006" key="4">
    <source>
        <dbReference type="Google" id="ProtNLM"/>
    </source>
</evidence>
<organism evidence="2 3">
    <name type="scientific">Apiotrichum porosum</name>
    <dbReference type="NCBI Taxonomy" id="105984"/>
    <lineage>
        <taxon>Eukaryota</taxon>
        <taxon>Fungi</taxon>
        <taxon>Dikarya</taxon>
        <taxon>Basidiomycota</taxon>
        <taxon>Agaricomycotina</taxon>
        <taxon>Tremellomycetes</taxon>
        <taxon>Trichosporonales</taxon>
        <taxon>Trichosporonaceae</taxon>
        <taxon>Apiotrichum</taxon>
    </lineage>
</organism>
<protein>
    <recommendedName>
        <fullName evidence="4">4a-hydroxytetrahydrobiopterin dehydratase</fullName>
    </recommendedName>
</protein>
<evidence type="ECO:0000313" key="2">
    <source>
        <dbReference type="EMBL" id="RSH87566.1"/>
    </source>
</evidence>
<dbReference type="Proteomes" id="UP000279236">
    <property type="component" value="Unassembled WGS sequence"/>
</dbReference>
<reference evidence="2 3" key="1">
    <citation type="submission" date="2018-11" db="EMBL/GenBank/DDBJ databases">
        <title>Genome sequence of Apiotrichum porosum DSM 27194.</title>
        <authorList>
            <person name="Aliyu H."/>
            <person name="Gorte O."/>
            <person name="Ochsenreither K."/>
        </authorList>
    </citation>
    <scope>NUCLEOTIDE SEQUENCE [LARGE SCALE GENOMIC DNA]</scope>
    <source>
        <strain evidence="2 3">DSM 27194</strain>
    </source>
</reference>
<dbReference type="Gene3D" id="3.30.1360.20">
    <property type="entry name" value="Transcriptional coactivator/pterin dehydratase"/>
    <property type="match status" value="1"/>
</dbReference>
<evidence type="ECO:0000313" key="3">
    <source>
        <dbReference type="Proteomes" id="UP000279236"/>
    </source>
</evidence>
<accession>A0A427Y8Y2</accession>
<comment type="caution">
    <text evidence="2">The sequence shown here is derived from an EMBL/GenBank/DDBJ whole genome shotgun (WGS) entry which is preliminary data.</text>
</comment>
<dbReference type="GO" id="GO:0008124">
    <property type="term" value="F:4-alpha-hydroxytetrahydrobiopterin dehydratase activity"/>
    <property type="evidence" value="ECO:0007669"/>
    <property type="project" value="InterPro"/>
</dbReference>
<proteinExistence type="predicted"/>
<sequence length="197" mass="19982">MEILSAARAALSPASGSGHAASTSTSSTSTSTSTSTLGTGTGTTSHSAGTDLLSGADLQDRCLHRAFAFPRTPAGWRALMALLARVGEAVEIEDHHPVIHVSPLSDLPAPIRQLVLDSADLAADGTSPDLAAGYVLCLRTHTHTPMAPLGAAADGIVFDGKPRPGVTAKDLRLAERVEALWREVGGGGDGSGDGVKA</sequence>
<dbReference type="AlphaFoldDB" id="A0A427Y8Y2"/>
<dbReference type="GeneID" id="39584619"/>
<gene>
    <name evidence="2" type="ORF">EHS24_000076</name>
</gene>
<dbReference type="RefSeq" id="XP_028479774.1">
    <property type="nucleotide sequence ID" value="XM_028615917.1"/>
</dbReference>
<name>A0A427Y8Y2_9TREE</name>
<dbReference type="EMBL" id="RSCE01000001">
    <property type="protein sequence ID" value="RSH87566.1"/>
    <property type="molecule type" value="Genomic_DNA"/>
</dbReference>
<keyword evidence="3" id="KW-1185">Reference proteome</keyword>
<dbReference type="GO" id="GO:0006729">
    <property type="term" value="P:tetrahydrobiopterin biosynthetic process"/>
    <property type="evidence" value="ECO:0007669"/>
    <property type="project" value="InterPro"/>
</dbReference>
<dbReference type="InterPro" id="IPR036428">
    <property type="entry name" value="PCD_sf"/>
</dbReference>
<dbReference type="OrthoDB" id="2572066at2759"/>
<feature type="region of interest" description="Disordered" evidence="1">
    <location>
        <begin position="13"/>
        <end position="48"/>
    </location>
</feature>